<dbReference type="InterPro" id="IPR006158">
    <property type="entry name" value="Cobalamin-bd"/>
</dbReference>
<dbReference type="SUPFAM" id="SSF52242">
    <property type="entry name" value="Cobalamin (vitamin B12)-binding domain"/>
    <property type="match status" value="1"/>
</dbReference>
<evidence type="ECO:0000313" key="3">
    <source>
        <dbReference type="Proteomes" id="UP001594351"/>
    </source>
</evidence>
<dbReference type="InterPro" id="IPR036724">
    <property type="entry name" value="Cobalamin-bd_sf"/>
</dbReference>
<dbReference type="Pfam" id="PF02310">
    <property type="entry name" value="B12-binding"/>
    <property type="match status" value="1"/>
</dbReference>
<dbReference type="EMBL" id="JBHPBY010000561">
    <property type="protein sequence ID" value="MFC1853646.1"/>
    <property type="molecule type" value="Genomic_DNA"/>
</dbReference>
<sequence>MRILFINKGNTMQELLGIVYLSAVLKEHGHRVEMVLMSRQDPLQFATSYKPDILAYSTTTGLHHEYLAVNRTLKKKVSALAIFGGPHPTFFPEMIAEQGVDAVIGFLFMIMEQHCGAISIPLICRT</sequence>
<comment type="caution">
    <text evidence="2">The sequence shown here is derived from an EMBL/GenBank/DDBJ whole genome shotgun (WGS) entry which is preliminary data.</text>
</comment>
<proteinExistence type="predicted"/>
<dbReference type="Gene3D" id="3.40.50.280">
    <property type="entry name" value="Cobalamin-binding domain"/>
    <property type="match status" value="1"/>
</dbReference>
<reference evidence="2 3" key="1">
    <citation type="submission" date="2024-09" db="EMBL/GenBank/DDBJ databases">
        <title>Laminarin stimulates single cell rates of sulfate reduction while oxygen inhibits transcriptomic activity in coastal marine sediment.</title>
        <authorList>
            <person name="Lindsay M."/>
            <person name="Orcutt B."/>
            <person name="Emerson D."/>
            <person name="Stepanauskas R."/>
            <person name="D'Angelo T."/>
        </authorList>
    </citation>
    <scope>NUCLEOTIDE SEQUENCE [LARGE SCALE GENOMIC DNA]</scope>
    <source>
        <strain evidence="2">SAG AM-311-K15</strain>
    </source>
</reference>
<organism evidence="2 3">
    <name type="scientific">candidate division CSSED10-310 bacterium</name>
    <dbReference type="NCBI Taxonomy" id="2855610"/>
    <lineage>
        <taxon>Bacteria</taxon>
        <taxon>Bacteria division CSSED10-310</taxon>
    </lineage>
</organism>
<evidence type="ECO:0000313" key="2">
    <source>
        <dbReference type="EMBL" id="MFC1853646.1"/>
    </source>
</evidence>
<keyword evidence="3" id="KW-1185">Reference proteome</keyword>
<name>A0ABV6Z5C2_UNCC1</name>
<dbReference type="Proteomes" id="UP001594351">
    <property type="component" value="Unassembled WGS sequence"/>
</dbReference>
<protein>
    <submittedName>
        <fullName evidence="2">Cobalamin-dependent protein</fullName>
    </submittedName>
</protein>
<evidence type="ECO:0000259" key="1">
    <source>
        <dbReference type="Pfam" id="PF02310"/>
    </source>
</evidence>
<accession>A0ABV6Z5C2</accession>
<feature type="domain" description="B12-binding" evidence="1">
    <location>
        <begin position="16"/>
        <end position="105"/>
    </location>
</feature>
<gene>
    <name evidence="2" type="ORF">ACFL27_25975</name>
</gene>